<organism evidence="7 8">
    <name type="scientific">Ogataea philodendri</name>
    <dbReference type="NCBI Taxonomy" id="1378263"/>
    <lineage>
        <taxon>Eukaryota</taxon>
        <taxon>Fungi</taxon>
        <taxon>Dikarya</taxon>
        <taxon>Ascomycota</taxon>
        <taxon>Saccharomycotina</taxon>
        <taxon>Pichiomycetes</taxon>
        <taxon>Pichiales</taxon>
        <taxon>Pichiaceae</taxon>
        <taxon>Ogataea</taxon>
    </lineage>
</organism>
<comment type="subcellular location">
    <subcellularLocation>
        <location evidence="1">Mitochondrion</location>
    </subcellularLocation>
</comment>
<keyword evidence="5" id="KW-0687">Ribonucleoprotein</keyword>
<evidence type="ECO:0000256" key="5">
    <source>
        <dbReference type="ARBA" id="ARBA00023274"/>
    </source>
</evidence>
<evidence type="ECO:0000256" key="2">
    <source>
        <dbReference type="ARBA" id="ARBA00005677"/>
    </source>
</evidence>
<dbReference type="PANTHER" id="PTHR13477:SF0">
    <property type="entry name" value="LARGE RIBOSOMAL SUBUNIT PROTEIN ML49"/>
    <property type="match status" value="1"/>
</dbReference>
<comment type="similarity">
    <text evidence="2">Belongs to the mitochondrion-specific ribosomal protein mL49 family.</text>
</comment>
<evidence type="ECO:0000256" key="1">
    <source>
        <dbReference type="ARBA" id="ARBA00004173"/>
    </source>
</evidence>
<dbReference type="GO" id="GO:0006412">
    <property type="term" value="P:translation"/>
    <property type="evidence" value="ECO:0007669"/>
    <property type="project" value="InterPro"/>
</dbReference>
<dbReference type="OrthoDB" id="19439at2759"/>
<dbReference type="InterPro" id="IPR007740">
    <property type="entry name" value="Ribosomal_mL49"/>
</dbReference>
<dbReference type="AlphaFoldDB" id="A0A9P8P1J9"/>
<dbReference type="GO" id="GO:0005762">
    <property type="term" value="C:mitochondrial large ribosomal subunit"/>
    <property type="evidence" value="ECO:0007669"/>
    <property type="project" value="TreeGrafter"/>
</dbReference>
<evidence type="ECO:0000256" key="4">
    <source>
        <dbReference type="ARBA" id="ARBA00023128"/>
    </source>
</evidence>
<evidence type="ECO:0000313" key="7">
    <source>
        <dbReference type="EMBL" id="KAH3663585.1"/>
    </source>
</evidence>
<keyword evidence="8" id="KW-1185">Reference proteome</keyword>
<reference evidence="7" key="1">
    <citation type="journal article" date="2021" name="Open Biol.">
        <title>Shared evolutionary footprints suggest mitochondrial oxidative damage underlies multiple complex I losses in fungi.</title>
        <authorList>
            <person name="Schikora-Tamarit M.A."/>
            <person name="Marcet-Houben M."/>
            <person name="Nosek J."/>
            <person name="Gabaldon T."/>
        </authorList>
    </citation>
    <scope>NUCLEOTIDE SEQUENCE</scope>
    <source>
        <strain evidence="7">CBS6075</strain>
    </source>
</reference>
<dbReference type="EMBL" id="JAEUBE010000366">
    <property type="protein sequence ID" value="KAH3663585.1"/>
    <property type="molecule type" value="Genomic_DNA"/>
</dbReference>
<proteinExistence type="inferred from homology"/>
<evidence type="ECO:0000256" key="3">
    <source>
        <dbReference type="ARBA" id="ARBA00022980"/>
    </source>
</evidence>
<protein>
    <recommendedName>
        <fullName evidence="6">Large ribosomal subunit protein mL49</fullName>
    </recommendedName>
</protein>
<keyword evidence="4" id="KW-0496">Mitochondrion</keyword>
<dbReference type="Proteomes" id="UP000769157">
    <property type="component" value="Unassembled WGS sequence"/>
</dbReference>
<sequence length="133" mass="15502">MWNRVVVRHQSTAVTGSLLKQTQQTGPVSRLSKVFPQIEQVNAENLYTKPFRDFYHISRTSKGNLPVYKTIKSQAVNTEVRKVQGNLPKLREDVQKLFPNKPKDHFICKMQSMTLYIKGDVSKELKKYLEPYF</sequence>
<dbReference type="RefSeq" id="XP_046059921.1">
    <property type="nucleotide sequence ID" value="XM_046206122.1"/>
</dbReference>
<evidence type="ECO:0000313" key="8">
    <source>
        <dbReference type="Proteomes" id="UP000769157"/>
    </source>
</evidence>
<dbReference type="GO" id="GO:0003735">
    <property type="term" value="F:structural constituent of ribosome"/>
    <property type="evidence" value="ECO:0007669"/>
    <property type="project" value="InterPro"/>
</dbReference>
<evidence type="ECO:0000256" key="6">
    <source>
        <dbReference type="ARBA" id="ARBA00035191"/>
    </source>
</evidence>
<accession>A0A9P8P1J9</accession>
<name>A0A9P8P1J9_9ASCO</name>
<keyword evidence="3" id="KW-0689">Ribosomal protein</keyword>
<reference evidence="7" key="2">
    <citation type="submission" date="2021-01" db="EMBL/GenBank/DDBJ databases">
        <authorList>
            <person name="Schikora-Tamarit M.A."/>
        </authorList>
    </citation>
    <scope>NUCLEOTIDE SEQUENCE</scope>
    <source>
        <strain evidence="7">CBS6075</strain>
    </source>
</reference>
<dbReference type="Pfam" id="PF05046">
    <property type="entry name" value="Img2"/>
    <property type="match status" value="1"/>
</dbReference>
<gene>
    <name evidence="7" type="ORF">OGAPHI_004986</name>
</gene>
<dbReference type="PANTHER" id="PTHR13477">
    <property type="entry name" value="MITOCHONDRIAL 39S RIBOSOMAL PROTEIN L49"/>
    <property type="match status" value="1"/>
</dbReference>
<comment type="caution">
    <text evidence="7">The sequence shown here is derived from an EMBL/GenBank/DDBJ whole genome shotgun (WGS) entry which is preliminary data.</text>
</comment>
<dbReference type="GeneID" id="70236950"/>
<dbReference type="Gene3D" id="3.30.780.10">
    <property type="entry name" value="SUI1-like domain"/>
    <property type="match status" value="1"/>
</dbReference>